<sequence>MASTSSLTQEKKITLKAADGKLFEVEEAVAMEMGTVKSFFIDNENMTYDWVVPLQNVSAEHMLAIIDFYRMHLEFRQRIPLPPAEEVKAFDAAFLEKKKQRSA</sequence>
<feature type="domain" description="SKP1 component POZ" evidence="2">
    <location>
        <begin position="11"/>
        <end position="72"/>
    </location>
</feature>
<comment type="caution">
    <text evidence="3">The sequence shown here is derived from an EMBL/GenBank/DDBJ whole genome shotgun (WGS) entry which is preliminary data.</text>
</comment>
<dbReference type="InterPro" id="IPR016897">
    <property type="entry name" value="SKP1"/>
</dbReference>
<evidence type="ECO:0000313" key="3">
    <source>
        <dbReference type="EMBL" id="KAK3228574.1"/>
    </source>
</evidence>
<dbReference type="GO" id="GO:0006511">
    <property type="term" value="P:ubiquitin-dependent protein catabolic process"/>
    <property type="evidence" value="ECO:0007669"/>
    <property type="project" value="InterPro"/>
</dbReference>
<evidence type="ECO:0000256" key="1">
    <source>
        <dbReference type="ARBA" id="ARBA00004906"/>
    </source>
</evidence>
<dbReference type="PANTHER" id="PTHR11165">
    <property type="entry name" value="SKP1"/>
    <property type="match status" value="1"/>
</dbReference>
<proteinExistence type="predicted"/>
<evidence type="ECO:0000259" key="2">
    <source>
        <dbReference type="Pfam" id="PF03931"/>
    </source>
</evidence>
<comment type="pathway">
    <text evidence="1">Protein modification; protein ubiquitination.</text>
</comment>
<keyword evidence="4" id="KW-1185">Reference proteome</keyword>
<dbReference type="EMBL" id="JANJYJ010000001">
    <property type="protein sequence ID" value="KAK3228574.1"/>
    <property type="molecule type" value="Genomic_DNA"/>
</dbReference>
<dbReference type="InterPro" id="IPR011333">
    <property type="entry name" value="SKP1/BTB/POZ_sf"/>
</dbReference>
<dbReference type="Gene3D" id="3.30.710.10">
    <property type="entry name" value="Potassium Channel Kv1.1, Chain A"/>
    <property type="match status" value="1"/>
</dbReference>
<dbReference type="SUPFAM" id="SSF54695">
    <property type="entry name" value="POZ domain"/>
    <property type="match status" value="1"/>
</dbReference>
<gene>
    <name evidence="3" type="ORF">Dsin_000455</name>
</gene>
<organism evidence="3 4">
    <name type="scientific">Dipteronia sinensis</name>
    <dbReference type="NCBI Taxonomy" id="43782"/>
    <lineage>
        <taxon>Eukaryota</taxon>
        <taxon>Viridiplantae</taxon>
        <taxon>Streptophyta</taxon>
        <taxon>Embryophyta</taxon>
        <taxon>Tracheophyta</taxon>
        <taxon>Spermatophyta</taxon>
        <taxon>Magnoliopsida</taxon>
        <taxon>eudicotyledons</taxon>
        <taxon>Gunneridae</taxon>
        <taxon>Pentapetalae</taxon>
        <taxon>rosids</taxon>
        <taxon>malvids</taxon>
        <taxon>Sapindales</taxon>
        <taxon>Sapindaceae</taxon>
        <taxon>Hippocastanoideae</taxon>
        <taxon>Acereae</taxon>
        <taxon>Dipteronia</taxon>
    </lineage>
</organism>
<dbReference type="InterPro" id="IPR016073">
    <property type="entry name" value="Skp1_comp_POZ"/>
</dbReference>
<dbReference type="AlphaFoldDB" id="A0AAE0B3P5"/>
<protein>
    <recommendedName>
        <fullName evidence="2">SKP1 component POZ domain-containing protein</fullName>
    </recommendedName>
</protein>
<reference evidence="3" key="1">
    <citation type="journal article" date="2023" name="Plant J.">
        <title>Genome sequences and population genomics provide insights into the demographic history, inbreeding, and mutation load of two 'living fossil' tree species of Dipteronia.</title>
        <authorList>
            <person name="Feng Y."/>
            <person name="Comes H.P."/>
            <person name="Chen J."/>
            <person name="Zhu S."/>
            <person name="Lu R."/>
            <person name="Zhang X."/>
            <person name="Li P."/>
            <person name="Qiu J."/>
            <person name="Olsen K.M."/>
            <person name="Qiu Y."/>
        </authorList>
    </citation>
    <scope>NUCLEOTIDE SEQUENCE</scope>
    <source>
        <strain evidence="3">NBL</strain>
    </source>
</reference>
<evidence type="ECO:0000313" key="4">
    <source>
        <dbReference type="Proteomes" id="UP001281410"/>
    </source>
</evidence>
<dbReference type="Proteomes" id="UP001281410">
    <property type="component" value="Unassembled WGS sequence"/>
</dbReference>
<name>A0AAE0B3P5_9ROSI</name>
<dbReference type="Pfam" id="PF03931">
    <property type="entry name" value="Skp1_POZ"/>
    <property type="match status" value="1"/>
</dbReference>
<accession>A0AAE0B3P5</accession>